<keyword evidence="2" id="KW-0812">Transmembrane</keyword>
<dbReference type="AlphaFoldDB" id="D2XDE3"/>
<reference evidence="4" key="2">
    <citation type="journal article" date="2010" name="Biodegradation">
        <title>Characterization of a para-nitrophenol catabolic cluster in Pseudomonas sp. strain NyZ402 and construction of an engineered strain capable of simultaneously mineralizing both para- and ortho-nitrophenols.</title>
        <authorList>
            <person name="Wei Q."/>
            <person name="Liu H."/>
            <person name="Zhang J.J."/>
            <person name="Wang S.H."/>
            <person name="Xiao Y."/>
            <person name="Zhou N.Y."/>
        </authorList>
    </citation>
    <scope>NUCLEOTIDE SEQUENCE</scope>
    <source>
        <strain evidence="4">NyZ402</strain>
    </source>
</reference>
<evidence type="ECO:0000256" key="1">
    <source>
        <dbReference type="ARBA" id="ARBA00023002"/>
    </source>
</evidence>
<accession>D2XDE3</accession>
<dbReference type="InterPro" id="IPR036188">
    <property type="entry name" value="FAD/NAD-bd_sf"/>
</dbReference>
<dbReference type="Pfam" id="PF01494">
    <property type="entry name" value="FAD_binding_3"/>
    <property type="match status" value="1"/>
</dbReference>
<sequence>MESIEGVVVVGGGAVGLLTALLLGKAGVRVVILESASSVSAASWAVAYTPSAIAVLERAGVFDDIFKAAIRSDDIAYRKADGSLIAKMDWSVLSEDAQHPYMLLLAQRHVCGVIVRHLRTLSNVEIRWNHHVSRLEQDGSCVTLTTRTPGGDSELRARWVVAADGAQSALREQLGATFEGVTWPEQMVAVNVYYDFALHGYSRINFIHDPEYPAAVIQLDRSGLWSLCYEGDRAFSPAEIIKRAPQRLARLLPGTPTADQFRIDSIRPYRVQQRCAVELMCGRVILAGDAAHVANPVGGLSLSGGVMDAEHVALSLSAEFSESPSDTPVEASLEAYRNRLLALTAPMATPYPSWIKERNSARRAQDTALFERAASNRAAMRRFLLDFSKINGRRPRSVSAWFRGLPTAMRRMVYSVAGWISKITLTSRPCVRSTWKDPVKAQHFE</sequence>
<dbReference type="GO" id="GO:0019622">
    <property type="term" value="P:3-(3-hydroxy)phenylpropionate catabolic process"/>
    <property type="evidence" value="ECO:0007669"/>
    <property type="project" value="TreeGrafter"/>
</dbReference>
<feature type="transmembrane region" description="Helical" evidence="2">
    <location>
        <begin position="6"/>
        <end position="24"/>
    </location>
</feature>
<evidence type="ECO:0000313" key="4">
    <source>
        <dbReference type="EMBL" id="ACZ51376.1"/>
    </source>
</evidence>
<dbReference type="EMBL" id="GU123925">
    <property type="protein sequence ID" value="ACZ51376.1"/>
    <property type="molecule type" value="Genomic_DNA"/>
</dbReference>
<dbReference type="InterPro" id="IPR002938">
    <property type="entry name" value="FAD-bd"/>
</dbReference>
<keyword evidence="2" id="KW-0472">Membrane</keyword>
<dbReference type="InterPro" id="IPR050631">
    <property type="entry name" value="PheA/TfdB_FAD_monoxygenase"/>
</dbReference>
<evidence type="ECO:0000259" key="3">
    <source>
        <dbReference type="Pfam" id="PF01494"/>
    </source>
</evidence>
<dbReference type="PANTHER" id="PTHR43476:SF3">
    <property type="entry name" value="FAD-BINDING MONOOXYGENASE"/>
    <property type="match status" value="1"/>
</dbReference>
<proteinExistence type="predicted"/>
<dbReference type="SUPFAM" id="SSF51905">
    <property type="entry name" value="FAD/NAD(P)-binding domain"/>
    <property type="match status" value="1"/>
</dbReference>
<name>D2XDE3_9PSED</name>
<reference evidence="4" key="1">
    <citation type="submission" date="2009-10" db="EMBL/GenBank/DDBJ databases">
        <authorList>
            <person name="Zhang J.-J."/>
        </authorList>
    </citation>
    <scope>NUCLEOTIDE SEQUENCE</scope>
    <source>
        <strain evidence="4">NyZ402</strain>
    </source>
</reference>
<dbReference type="Gene3D" id="3.50.50.60">
    <property type="entry name" value="FAD/NAD(P)-binding domain"/>
    <property type="match status" value="1"/>
</dbReference>
<protein>
    <submittedName>
        <fullName evidence="4">Uncharacterized protein pnpA1</fullName>
    </submittedName>
</protein>
<dbReference type="PRINTS" id="PR00420">
    <property type="entry name" value="RNGMNOXGNASE"/>
</dbReference>
<gene>
    <name evidence="4" type="primary">pnpA1</name>
</gene>
<dbReference type="PANTHER" id="PTHR43476">
    <property type="entry name" value="3-(3-HYDROXY-PHENYL)PROPIONATE/3-HYDROXYCINNAMIC ACID HYDROXYLASE"/>
    <property type="match status" value="1"/>
</dbReference>
<feature type="domain" description="FAD-binding" evidence="3">
    <location>
        <begin position="7"/>
        <end position="324"/>
    </location>
</feature>
<keyword evidence="2" id="KW-1133">Transmembrane helix</keyword>
<evidence type="ECO:0000256" key="2">
    <source>
        <dbReference type="SAM" id="Phobius"/>
    </source>
</evidence>
<dbReference type="GO" id="GO:0071949">
    <property type="term" value="F:FAD binding"/>
    <property type="evidence" value="ECO:0007669"/>
    <property type="project" value="InterPro"/>
</dbReference>
<dbReference type="Gene3D" id="3.30.9.10">
    <property type="entry name" value="D-Amino Acid Oxidase, subunit A, domain 2"/>
    <property type="match status" value="1"/>
</dbReference>
<keyword evidence="1" id="KW-0560">Oxidoreductase</keyword>
<organism evidence="4">
    <name type="scientific">Pseudomonas sp. NyZ402</name>
    <dbReference type="NCBI Taxonomy" id="690235"/>
    <lineage>
        <taxon>Bacteria</taxon>
        <taxon>Pseudomonadati</taxon>
        <taxon>Pseudomonadota</taxon>
        <taxon>Gammaproteobacteria</taxon>
        <taxon>Pseudomonadales</taxon>
        <taxon>Pseudomonadaceae</taxon>
        <taxon>Pseudomonas</taxon>
    </lineage>
</organism>
<dbReference type="GO" id="GO:0008688">
    <property type="term" value="F:3-(3-hydroxyphenyl)propionate hydroxylase activity"/>
    <property type="evidence" value="ECO:0007669"/>
    <property type="project" value="TreeGrafter"/>
</dbReference>